<dbReference type="Proteomes" id="UP000617340">
    <property type="component" value="Unassembled WGS sequence"/>
</dbReference>
<evidence type="ECO:0000313" key="2">
    <source>
        <dbReference type="EMBL" id="KAF7413356.1"/>
    </source>
</evidence>
<accession>A0A834KZZ0</accession>
<keyword evidence="3" id="KW-1185">Reference proteome</keyword>
<sequence length="74" mass="8418">MSEGEILASQKKPQPFQQPQQLGAGSMANMAWQYPSPNNMHTMFPSYPGYNSLYTFLFDVDIDICKVEQIQSKL</sequence>
<reference evidence="2" key="1">
    <citation type="journal article" date="2020" name="G3 (Bethesda)">
        <title>High-Quality Assemblies for Three Invasive Social Wasps from the &lt;i&gt;Vespula&lt;/i&gt; Genus.</title>
        <authorList>
            <person name="Harrop T.W.R."/>
            <person name="Guhlin J."/>
            <person name="McLaughlin G.M."/>
            <person name="Permina E."/>
            <person name="Stockwell P."/>
            <person name="Gilligan J."/>
            <person name="Le Lec M.F."/>
            <person name="Gruber M.A.M."/>
            <person name="Quinn O."/>
            <person name="Lovegrove M."/>
            <person name="Duncan E.J."/>
            <person name="Remnant E.J."/>
            <person name="Van Eeckhoven J."/>
            <person name="Graham B."/>
            <person name="Knapp R.A."/>
            <person name="Langford K.W."/>
            <person name="Kronenberg Z."/>
            <person name="Press M.O."/>
            <person name="Eacker S.M."/>
            <person name="Wilson-Rankin E.E."/>
            <person name="Purcell J."/>
            <person name="Lester P.J."/>
            <person name="Dearden P.K."/>
        </authorList>
    </citation>
    <scope>NUCLEOTIDE SEQUENCE</scope>
    <source>
        <strain evidence="2">Linc-1</strain>
    </source>
</reference>
<name>A0A834KZZ0_VESGE</name>
<evidence type="ECO:0000256" key="1">
    <source>
        <dbReference type="SAM" id="MobiDB-lite"/>
    </source>
</evidence>
<dbReference type="AlphaFoldDB" id="A0A834KZZ0"/>
<proteinExistence type="predicted"/>
<comment type="caution">
    <text evidence="2">The sequence shown here is derived from an EMBL/GenBank/DDBJ whole genome shotgun (WGS) entry which is preliminary data.</text>
</comment>
<feature type="compositionally biased region" description="Low complexity" evidence="1">
    <location>
        <begin position="10"/>
        <end position="21"/>
    </location>
</feature>
<dbReference type="EMBL" id="JACSDZ010000002">
    <property type="protein sequence ID" value="KAF7413356.1"/>
    <property type="molecule type" value="Genomic_DNA"/>
</dbReference>
<organism evidence="2 3">
    <name type="scientific">Vespula germanica</name>
    <name type="common">German yellow jacket</name>
    <name type="synonym">Paravespula germanica</name>
    <dbReference type="NCBI Taxonomy" id="30212"/>
    <lineage>
        <taxon>Eukaryota</taxon>
        <taxon>Metazoa</taxon>
        <taxon>Ecdysozoa</taxon>
        <taxon>Arthropoda</taxon>
        <taxon>Hexapoda</taxon>
        <taxon>Insecta</taxon>
        <taxon>Pterygota</taxon>
        <taxon>Neoptera</taxon>
        <taxon>Endopterygota</taxon>
        <taxon>Hymenoptera</taxon>
        <taxon>Apocrita</taxon>
        <taxon>Aculeata</taxon>
        <taxon>Vespoidea</taxon>
        <taxon>Vespidae</taxon>
        <taxon>Vespinae</taxon>
        <taxon>Vespula</taxon>
    </lineage>
</organism>
<gene>
    <name evidence="2" type="ORF">HZH68_001845</name>
</gene>
<evidence type="ECO:0000313" key="3">
    <source>
        <dbReference type="Proteomes" id="UP000617340"/>
    </source>
</evidence>
<protein>
    <submittedName>
        <fullName evidence="2">Uncharacterized protein</fullName>
    </submittedName>
</protein>
<feature type="region of interest" description="Disordered" evidence="1">
    <location>
        <begin position="1"/>
        <end position="23"/>
    </location>
</feature>